<gene>
    <name evidence="1" type="ORF">UFOVP404_51</name>
</gene>
<sequence length="90" mass="10026">MSNWLFKTPTVEEGPAGMHRLFEFYKLDRGISIVLNTNGQYQQIRYPLDSDLPEYPVVYRGGYAHTVDDATKAALIAGGVGVTEANFTEL</sequence>
<evidence type="ECO:0000313" key="1">
    <source>
        <dbReference type="EMBL" id="CAB4140376.1"/>
    </source>
</evidence>
<organism evidence="1">
    <name type="scientific">uncultured Caudovirales phage</name>
    <dbReference type="NCBI Taxonomy" id="2100421"/>
    <lineage>
        <taxon>Viruses</taxon>
        <taxon>Duplodnaviria</taxon>
        <taxon>Heunggongvirae</taxon>
        <taxon>Uroviricota</taxon>
        <taxon>Caudoviricetes</taxon>
        <taxon>Peduoviridae</taxon>
        <taxon>Maltschvirus</taxon>
        <taxon>Maltschvirus maltsch</taxon>
    </lineage>
</organism>
<accession>A0A6J5M5H2</accession>
<dbReference type="EMBL" id="LR796377">
    <property type="protein sequence ID" value="CAB4140376.1"/>
    <property type="molecule type" value="Genomic_DNA"/>
</dbReference>
<proteinExistence type="predicted"/>
<reference evidence="1" key="1">
    <citation type="submission" date="2020-04" db="EMBL/GenBank/DDBJ databases">
        <authorList>
            <person name="Chiriac C."/>
            <person name="Salcher M."/>
            <person name="Ghai R."/>
            <person name="Kavagutti S V."/>
        </authorList>
    </citation>
    <scope>NUCLEOTIDE SEQUENCE</scope>
</reference>
<name>A0A6J5M5H2_9CAUD</name>
<protein>
    <submittedName>
        <fullName evidence="1">Uncharacterized protein</fullName>
    </submittedName>
</protein>